<dbReference type="Gene3D" id="1.10.3290.10">
    <property type="entry name" value="Fido-like domain"/>
    <property type="match status" value="1"/>
</dbReference>
<proteinExistence type="predicted"/>
<dbReference type="AlphaFoldDB" id="A0A149VWC7"/>
<name>A0A149VWC7_9PROT</name>
<organism evidence="2 3">
    <name type="scientific">Ferrovum myxofaciens</name>
    <dbReference type="NCBI Taxonomy" id="416213"/>
    <lineage>
        <taxon>Bacteria</taxon>
        <taxon>Pseudomonadati</taxon>
        <taxon>Pseudomonadota</taxon>
        <taxon>Betaproteobacteria</taxon>
        <taxon>Ferrovales</taxon>
        <taxon>Ferrovaceae</taxon>
        <taxon>Ferrovum</taxon>
    </lineage>
</organism>
<comment type="caution">
    <text evidence="2">The sequence shown here is derived from an EMBL/GenBank/DDBJ whole genome shotgun (WGS) entry which is preliminary data.</text>
</comment>
<protein>
    <submittedName>
        <fullName evidence="2">Fic/DOC family protein</fullName>
    </submittedName>
</protein>
<dbReference type="PROSITE" id="PS51459">
    <property type="entry name" value="FIDO"/>
    <property type="match status" value="1"/>
</dbReference>
<evidence type="ECO:0000259" key="1">
    <source>
        <dbReference type="PROSITE" id="PS51459"/>
    </source>
</evidence>
<dbReference type="Pfam" id="PF02661">
    <property type="entry name" value="Fic"/>
    <property type="match status" value="1"/>
</dbReference>
<dbReference type="SUPFAM" id="SSF140931">
    <property type="entry name" value="Fic-like"/>
    <property type="match status" value="1"/>
</dbReference>
<dbReference type="Proteomes" id="UP000075653">
    <property type="component" value="Unassembled WGS sequence"/>
</dbReference>
<feature type="domain" description="Fido" evidence="1">
    <location>
        <begin position="97"/>
        <end position="244"/>
    </location>
</feature>
<dbReference type="InterPro" id="IPR003812">
    <property type="entry name" value="Fido"/>
</dbReference>
<reference evidence="2 3" key="1">
    <citation type="submission" date="2016-01" db="EMBL/GenBank/DDBJ databases">
        <title>Genome sequence of the acidophilic iron oxidising Ferrovum strain Z-31.</title>
        <authorList>
            <person name="Poehlein A."/>
            <person name="Ullrich S.R."/>
            <person name="Schloemann M."/>
            <person name="Muehling M."/>
            <person name="Daniel R."/>
        </authorList>
    </citation>
    <scope>NUCLEOTIDE SEQUENCE [LARGE SCALE GENOMIC DNA]</scope>
    <source>
        <strain evidence="2 3">Z-31</strain>
    </source>
</reference>
<gene>
    <name evidence="2" type="ORF">FEMY_19940</name>
</gene>
<dbReference type="PATRIC" id="fig|1789004.3.peg.2056"/>
<evidence type="ECO:0000313" key="2">
    <source>
        <dbReference type="EMBL" id="KXW57486.1"/>
    </source>
</evidence>
<dbReference type="InterPro" id="IPR036597">
    <property type="entry name" value="Fido-like_dom_sf"/>
</dbReference>
<dbReference type="EMBL" id="LRRD01000056">
    <property type="protein sequence ID" value="KXW57486.1"/>
    <property type="molecule type" value="Genomic_DNA"/>
</dbReference>
<keyword evidence="3" id="KW-1185">Reference proteome</keyword>
<dbReference type="RefSeq" id="WP_062188400.1">
    <property type="nucleotide sequence ID" value="NZ_CP149475.1"/>
</dbReference>
<accession>A0A149VWC7</accession>
<dbReference type="STRING" id="1789004.FEMY_19940"/>
<evidence type="ECO:0000313" key="3">
    <source>
        <dbReference type="Proteomes" id="UP000075653"/>
    </source>
</evidence>
<sequence length="271" mass="30006">MGLFSALGFHWNRSVVPGAVPTHSVERVAFRFYRRLPEFVWDASVLEGNPFTFPEVKTLLDGVTIGGRKVSDQEQVLNLAESSKHLLALVKAGKFSLDKATFTELNGLVARNEALEWGHFRGEGNETNYTPDVGLGEHGRYTPRATVAGATELNRVFANGLQALQGVVRQPFEKAAAFFLFGALQQFFFDGNKRTSRFMMNGILMSAGIDAISVPAAKVQEFNENMVRFYLEKDATEMMAFLIDCHPDAEQIHKVDSGHSAESDTNRTGLL</sequence>